<comment type="caution">
    <text evidence="1">The sequence shown here is derived from an EMBL/GenBank/DDBJ whole genome shotgun (WGS) entry which is preliminary data.</text>
</comment>
<name>A0AAV2YX25_9STRA</name>
<evidence type="ECO:0000313" key="1">
    <source>
        <dbReference type="EMBL" id="DAZ98343.1"/>
    </source>
</evidence>
<keyword evidence="2" id="KW-1185">Reference proteome</keyword>
<sequence>MERVLRPRNARIGTLLARHVQRATTANPIAHASAHVRAASSALNVPIELETTDDKWHAASNVQPFDTSAVVAELKTLCNGLRNDRREAPAIEDSLATWNAKMAAILTTDATTVGKRALTRELVCAYESGVAIACKQRQFSLARGLVAQMRALGLQPSHGIYCYLVKSVGLELASRPRSRAADELHDVVGNSPASWERDTMAIIRTEDAPHYLKNAKERQYFHRQLLAGVSQVLDEYEAAVPKAERSMEPLNQALVTLAYNRVPFHDVVKQMVHRSIPVNVDTYVALLQCARWTSLPATLTQLRQSGLVDKLFKPNDDAAARKGSFKLHLLWQNAMKSICNSFTDQFFDRSQQIRGSDLTELQHIYDAVESQLRALEPVDFEFATMAEHNKVYVLRIKAAAMCGLSDKVLSLLREYKDRAPCDAEPAQFTKEVYLCALELVATTPIDVMSLAWTDIQKFSQQFEVSTRLVSDLEGRHAELVSNVIPALKDQIESLPEGEEREAVIVQLDVAHGEAERLVRAAHKARVSKSQHLAVRERFRQMDKETDAVIDLMHDDLGDRPELGTADLELTRTLVKQYMSCANRYGQRLTRQRRSDVAEEVMKRVFRLVHAAAHNKECYEALSAEEQEQVNDVIFVALRTATLFWRREDAEKLMRIKKTLTERQFLDVREYDLLIFLHMAEDNVQAALLLLQELHNAGLKPSRDTIHRIAMGRLMRLNALREHENEVAEETSGEESLEDGADDKIASVNAEQMYLFNDDVSSIVSFIQEWYNLHGVKPFAKTVVPLLARLISTRDHAELARFVQILDSMTDGMTPATQLWLEKKLGRTGLDALRARRR</sequence>
<dbReference type="AlphaFoldDB" id="A0AAV2YX25"/>
<evidence type="ECO:0000313" key="2">
    <source>
        <dbReference type="Proteomes" id="UP001146120"/>
    </source>
</evidence>
<proteinExistence type="predicted"/>
<dbReference type="Proteomes" id="UP001146120">
    <property type="component" value="Unassembled WGS sequence"/>
</dbReference>
<reference evidence="1" key="2">
    <citation type="journal article" date="2023" name="Microbiol Resour">
        <title>Decontamination and Annotation of the Draft Genome Sequence of the Oomycete Lagenidium giganteum ARSEF 373.</title>
        <authorList>
            <person name="Morgan W.R."/>
            <person name="Tartar A."/>
        </authorList>
    </citation>
    <scope>NUCLEOTIDE SEQUENCE</scope>
    <source>
        <strain evidence="1">ARSEF 373</strain>
    </source>
</reference>
<reference evidence="1" key="1">
    <citation type="submission" date="2022-11" db="EMBL/GenBank/DDBJ databases">
        <authorList>
            <person name="Morgan W.R."/>
            <person name="Tartar A."/>
        </authorList>
    </citation>
    <scope>NUCLEOTIDE SEQUENCE</scope>
    <source>
        <strain evidence="1">ARSEF 373</strain>
    </source>
</reference>
<accession>A0AAV2YX25</accession>
<dbReference type="EMBL" id="DAKRPA010000109">
    <property type="protein sequence ID" value="DAZ98343.1"/>
    <property type="molecule type" value="Genomic_DNA"/>
</dbReference>
<gene>
    <name evidence="1" type="ORF">N0F65_007150</name>
</gene>
<organism evidence="1 2">
    <name type="scientific">Lagenidium giganteum</name>
    <dbReference type="NCBI Taxonomy" id="4803"/>
    <lineage>
        <taxon>Eukaryota</taxon>
        <taxon>Sar</taxon>
        <taxon>Stramenopiles</taxon>
        <taxon>Oomycota</taxon>
        <taxon>Peronosporomycetes</taxon>
        <taxon>Pythiales</taxon>
        <taxon>Pythiaceae</taxon>
    </lineage>
</organism>
<protein>
    <submittedName>
        <fullName evidence="1">Uncharacterized protein</fullName>
    </submittedName>
</protein>